<organism evidence="1 2">
    <name type="scientific">Entomophthora muscae</name>
    <dbReference type="NCBI Taxonomy" id="34485"/>
    <lineage>
        <taxon>Eukaryota</taxon>
        <taxon>Fungi</taxon>
        <taxon>Fungi incertae sedis</taxon>
        <taxon>Zoopagomycota</taxon>
        <taxon>Entomophthoromycotina</taxon>
        <taxon>Entomophthoromycetes</taxon>
        <taxon>Entomophthorales</taxon>
        <taxon>Entomophthoraceae</taxon>
        <taxon>Entomophthora</taxon>
    </lineage>
</organism>
<sequence>MLLPAIKFVVFTLAPALILVWSTSPKIWTHLSFSAHLVGKNPTQLLYLLDDLPGRANGMLSTGKKLSKSLTCNNMVFALPAPAPVSYLVKETLMSTPKEVKELPPTQDLSLLSVHVPKHTPCMLTGMLLMNLNAYFPPLSPALSLWTSV</sequence>
<evidence type="ECO:0000313" key="1">
    <source>
        <dbReference type="EMBL" id="KAJ9053703.1"/>
    </source>
</evidence>
<proteinExistence type="predicted"/>
<keyword evidence="2" id="KW-1185">Reference proteome</keyword>
<gene>
    <name evidence="1" type="ORF">DSO57_1021633</name>
</gene>
<dbReference type="Proteomes" id="UP001165960">
    <property type="component" value="Unassembled WGS sequence"/>
</dbReference>
<protein>
    <submittedName>
        <fullName evidence="1">Uncharacterized protein</fullName>
    </submittedName>
</protein>
<accession>A0ACC2RUD1</accession>
<comment type="caution">
    <text evidence="1">The sequence shown here is derived from an EMBL/GenBank/DDBJ whole genome shotgun (WGS) entry which is preliminary data.</text>
</comment>
<name>A0ACC2RUD1_9FUNG</name>
<evidence type="ECO:0000313" key="2">
    <source>
        <dbReference type="Proteomes" id="UP001165960"/>
    </source>
</evidence>
<dbReference type="EMBL" id="QTSX02006495">
    <property type="protein sequence ID" value="KAJ9053703.1"/>
    <property type="molecule type" value="Genomic_DNA"/>
</dbReference>
<reference evidence="1" key="1">
    <citation type="submission" date="2022-04" db="EMBL/GenBank/DDBJ databases">
        <title>Genome of the entomopathogenic fungus Entomophthora muscae.</title>
        <authorList>
            <person name="Elya C."/>
            <person name="Lovett B.R."/>
            <person name="Lee E."/>
            <person name="Macias A.M."/>
            <person name="Hajek A.E."/>
            <person name="De Bivort B.L."/>
            <person name="Kasson M.T."/>
            <person name="De Fine Licht H.H."/>
            <person name="Stajich J.E."/>
        </authorList>
    </citation>
    <scope>NUCLEOTIDE SEQUENCE</scope>
    <source>
        <strain evidence="1">Berkeley</strain>
    </source>
</reference>